<dbReference type="KEGG" id="tje:TJEJU_2575"/>
<dbReference type="AlphaFoldDB" id="A0A238UCG6"/>
<evidence type="ECO:0000256" key="1">
    <source>
        <dbReference type="SAM" id="SignalP"/>
    </source>
</evidence>
<evidence type="ECO:0000313" key="3">
    <source>
        <dbReference type="Proteomes" id="UP000215214"/>
    </source>
</evidence>
<accession>A0A238UCG6</accession>
<evidence type="ECO:0000313" key="2">
    <source>
        <dbReference type="EMBL" id="SNR16258.1"/>
    </source>
</evidence>
<dbReference type="Proteomes" id="UP000215214">
    <property type="component" value="Chromosome TJEJU"/>
</dbReference>
<dbReference type="OrthoDB" id="1109163at2"/>
<feature type="chain" id="PRO_5013189767" description="Tetratricopeptide repeat protein" evidence="1">
    <location>
        <begin position="26"/>
        <end position="775"/>
    </location>
</feature>
<name>A0A238UCG6_9FLAO</name>
<dbReference type="EMBL" id="LT899436">
    <property type="protein sequence ID" value="SNR16258.1"/>
    <property type="molecule type" value="Genomic_DNA"/>
</dbReference>
<organism evidence="2 3">
    <name type="scientific">Tenacibaculum jejuense</name>
    <dbReference type="NCBI Taxonomy" id="584609"/>
    <lineage>
        <taxon>Bacteria</taxon>
        <taxon>Pseudomonadati</taxon>
        <taxon>Bacteroidota</taxon>
        <taxon>Flavobacteriia</taxon>
        <taxon>Flavobacteriales</taxon>
        <taxon>Flavobacteriaceae</taxon>
        <taxon>Tenacibaculum</taxon>
    </lineage>
</organism>
<evidence type="ECO:0008006" key="4">
    <source>
        <dbReference type="Google" id="ProtNLM"/>
    </source>
</evidence>
<keyword evidence="1" id="KW-0732">Signal</keyword>
<reference evidence="2 3" key="1">
    <citation type="submission" date="2017-07" db="EMBL/GenBank/DDBJ databases">
        <authorList>
            <person name="Sun Z.S."/>
            <person name="Albrecht U."/>
            <person name="Echele G."/>
            <person name="Lee C.C."/>
        </authorList>
    </citation>
    <scope>NUCLEOTIDE SEQUENCE [LARGE SCALE GENOMIC DNA]</scope>
    <source>
        <strain evidence="3">type strain: KCTC 22618</strain>
    </source>
</reference>
<protein>
    <recommendedName>
        <fullName evidence="4">Tetratricopeptide repeat protein</fullName>
    </recommendedName>
</protein>
<proteinExistence type="predicted"/>
<feature type="signal peptide" evidence="1">
    <location>
        <begin position="1"/>
        <end position="25"/>
    </location>
</feature>
<keyword evidence="3" id="KW-1185">Reference proteome</keyword>
<sequence length="775" mass="91358">MNKILKRKFVVGLLLIIVTTPKVFADDAPNYFCGGWYYDADSFYYNLFNQENISQKAFYPFLRTDVNPFYEKQSLVDSKNVHEWYSFFNKKYTKDQLVKILYGKEKKVITIQGKTAKEKAAKTYINFAKSCEKITVSNEGYYWDYEALIKKRKHNAPDLINKGLSLYSKENNASLKLRYAYQLIRLYRYNYQFQTAIEFYNNEVKSNVAKNEVYYYILDQIAGCYYKLKNYEKAAYLFLKVFDKSIDKKKSAFVSYKFCTYKKAEGKSFLTTKEEKANQIFITAIRKFSDTMQDLEEITDLGIAEDKQELLAIRIINNLERAILDINYRRSIFQVEERVADELIALQSYVDRKLEGTPVNLEFWKLTDAYISFLNQDFKTAEKKLSLINSKKFQEQKESLAKVFEVFSWTTINKENELWLSKFLGKNEKGIIMLGPCDIEENQAKFSCNLRGIILEQVSHLYLKENKLAQSYLIHNYLEDLKEISSHDLVDDIIQFIKKEDKNDFEKSLLVSVEDKRFQSLIAIAEEAKGLMYFRSGDFNIAKPYFTPSENKNIPAAIFSNNTIECFNCKANTVMEDEVYKASAYSFLNKKMNLYDLLDNLQTLERMTQDANTKQWKKKLAYYLLGNYFYNASNTGYYRAYTYYGKDRHYNYDLGSKRSDINDVIVKKKTYSFPYGGYRNTYNGLAKKAKYYYQKTIAMSTDNELNARCSYMIAKCELNEYYNNGWDSDYSGYEGDEFTKFENSGFEALKTKYKNTKFYDFIRSKCSYFRQYDAN</sequence>
<gene>
    <name evidence="2" type="ORF">TJEJU_2575</name>
</gene>
<dbReference type="RefSeq" id="WP_095072672.1">
    <property type="nucleotide sequence ID" value="NZ_LT899436.1"/>
</dbReference>